<comment type="catalytic activity">
    <reaction evidence="2">
        <text>Hydrolysis of proteins in presence of ATP.</text>
        <dbReference type="EC" id="3.4.21.53"/>
    </reaction>
</comment>
<dbReference type="InterPro" id="IPR020568">
    <property type="entry name" value="Ribosomal_Su5_D2-typ_SF"/>
</dbReference>
<dbReference type="Proteomes" id="UP000238730">
    <property type="component" value="Unassembled WGS sequence"/>
</dbReference>
<feature type="coiled-coil region" evidence="3">
    <location>
        <begin position="213"/>
        <end position="247"/>
    </location>
</feature>
<keyword evidence="1 2" id="KW-0645">Protease</keyword>
<evidence type="ECO:0000313" key="5">
    <source>
        <dbReference type="EMBL" id="PQJ61626.1"/>
    </source>
</evidence>
<dbReference type="GO" id="GO:0004176">
    <property type="term" value="F:ATP-dependent peptidase activity"/>
    <property type="evidence" value="ECO:0007669"/>
    <property type="project" value="UniProtKB-UniRule"/>
</dbReference>
<gene>
    <name evidence="5" type="ORF">BTO08_15110</name>
</gene>
<dbReference type="Gene3D" id="3.40.50.300">
    <property type="entry name" value="P-loop containing nucleotide triphosphate hydrolases"/>
    <property type="match status" value="1"/>
</dbReference>
<dbReference type="GO" id="GO:0005524">
    <property type="term" value="F:ATP binding"/>
    <property type="evidence" value="ECO:0007669"/>
    <property type="project" value="InterPro"/>
</dbReference>
<keyword evidence="2" id="KW-0720">Serine protease</keyword>
<dbReference type="InterPro" id="IPR008269">
    <property type="entry name" value="Lon_proteolytic"/>
</dbReference>
<feature type="domain" description="Lon proteolytic" evidence="4">
    <location>
        <begin position="567"/>
        <end position="762"/>
    </location>
</feature>
<dbReference type="InterPro" id="IPR014721">
    <property type="entry name" value="Ribsml_uS5_D2-typ_fold_subgr"/>
</dbReference>
<dbReference type="InterPro" id="IPR046844">
    <property type="entry name" value="Lon-like_helical"/>
</dbReference>
<dbReference type="PROSITE" id="PS51786">
    <property type="entry name" value="LON_PROTEOLYTIC"/>
    <property type="match status" value="1"/>
</dbReference>
<keyword evidence="2" id="KW-0378">Hydrolase</keyword>
<evidence type="ECO:0000313" key="6">
    <source>
        <dbReference type="Proteomes" id="UP000238730"/>
    </source>
</evidence>
<dbReference type="InterPro" id="IPR046843">
    <property type="entry name" value="LonB_AAA-LID"/>
</dbReference>
<comment type="caution">
    <text evidence="5">The sequence shown here is derived from an EMBL/GenBank/DDBJ whole genome shotgun (WGS) entry which is preliminary data.</text>
</comment>
<evidence type="ECO:0000256" key="3">
    <source>
        <dbReference type="SAM" id="Coils"/>
    </source>
</evidence>
<dbReference type="InterPro" id="IPR027065">
    <property type="entry name" value="Lon_Prtase"/>
</dbReference>
<dbReference type="SUPFAM" id="SSF52540">
    <property type="entry name" value="P-loop containing nucleoside triphosphate hydrolases"/>
    <property type="match status" value="1"/>
</dbReference>
<dbReference type="Gene3D" id="1.10.8.60">
    <property type="match status" value="1"/>
</dbReference>
<sequence>MSVKPLTSDKLYRVSALNELSDECKSTKHLTPLDEIVGQERAQQAVEFAMSIKEKGYNIYAIGRNGLGKRTMVMRYLNRHDPNGNANTLYDWCYVSNFDDTRCPKVLKLPAGQGSAFKKDIEQLMKRLVKAFPMAFDNELYISRAEKLKTQLAQKQENALMTMKKGAEERGVGLTITTQGDYQLVAMNGEEPHTEDSFAELSDKEQQTFEETINDLEVELRGIVRQLTEWEEKYSDKQQKLDEDIAKDVTAHCIKDLKAKYSKLPEIKAYLSAMYNDILENIDIFLEESEEQVALAYASLDKKMPRRYQINVLVHQDVDRKFPIEVEESPNYHSIFGYVENATFKGTVFTDFSLIRAGSLHRANGGVLMMDAVKVLERPYVWDGLKRALRAQKLNLSSLEREVTLSGTISLEPEPIPLNVKLILFGDYQTYQLLQHYDPEFKELFRVTADFEDDMPRTDTSEEQYARFIASIVHDGDMLHCDRKAIARIIEYSSRQADDQHKLSLHSADIANLLRETNYVAKSSNATMIRSSHVEQALQNQEQRVSRLKDHVMQSFVTGTTLIDVDHQAIGQVNALSVIATSDYRFGAPSRITATIAYGSGEVFDIERSAELGGSIHSKGVMILSAYLASVFGKTAKIPLTTHLTFEQSYGGVDGDSASMAEVCAIVSAFSGLPLRQDIAITGSMNQFGEAQPIGGVNEKIEGFFDVCAIKGRTANQGVIIPQSNVHNLMLRKDIVEAVEKGEFHIWAIDHVSQAIEIFTGKQTGTDAEQGIYPNDTVFGIAQTKLNALRR</sequence>
<evidence type="ECO:0000256" key="1">
    <source>
        <dbReference type="ARBA" id="ARBA00022670"/>
    </source>
</evidence>
<dbReference type="GO" id="GO:0006508">
    <property type="term" value="P:proteolysis"/>
    <property type="evidence" value="ECO:0007669"/>
    <property type="project" value="UniProtKB-KW"/>
</dbReference>
<name>A0A2S7VHF6_PHOAN</name>
<dbReference type="AlphaFoldDB" id="A0A2S7VHF6"/>
<dbReference type="Pfam" id="PF20436">
    <property type="entry name" value="LonB_AAA-LID"/>
    <property type="match status" value="1"/>
</dbReference>
<feature type="active site" evidence="2">
    <location>
        <position position="700"/>
    </location>
</feature>
<reference evidence="5 6" key="1">
    <citation type="submission" date="2016-12" db="EMBL/GenBank/DDBJ databases">
        <title>Diversity of luminous bacteria.</title>
        <authorList>
            <person name="Yoshizawa S."/>
            <person name="Kogure K."/>
        </authorList>
    </citation>
    <scope>NUCLEOTIDE SEQUENCE [LARGE SCALE GENOMIC DNA]</scope>
    <source>
        <strain evidence="5 6">LC1-200</strain>
    </source>
</reference>
<dbReference type="Gene3D" id="3.30.230.10">
    <property type="match status" value="1"/>
</dbReference>
<evidence type="ECO:0000256" key="2">
    <source>
        <dbReference type="PROSITE-ProRule" id="PRU01122"/>
    </source>
</evidence>
<dbReference type="PRINTS" id="PR00830">
    <property type="entry name" value="ENDOLAPTASE"/>
</dbReference>
<protein>
    <recommendedName>
        <fullName evidence="2">endopeptidase La</fullName>
        <ecNumber evidence="2">3.4.21.53</ecNumber>
    </recommendedName>
</protein>
<dbReference type="RefSeq" id="WP_105061520.1">
    <property type="nucleotide sequence ID" value="NZ_MSCJ01000003.1"/>
</dbReference>
<dbReference type="Pfam" id="PF20437">
    <property type="entry name" value="LonC_helical"/>
    <property type="match status" value="1"/>
</dbReference>
<comment type="similarity">
    <text evidence="2">Belongs to the peptidase S16 family.</text>
</comment>
<dbReference type="Pfam" id="PF05362">
    <property type="entry name" value="Lon_C"/>
    <property type="match status" value="1"/>
</dbReference>
<dbReference type="EMBL" id="MSCJ01000003">
    <property type="protein sequence ID" value="PQJ61626.1"/>
    <property type="molecule type" value="Genomic_DNA"/>
</dbReference>
<keyword evidence="3" id="KW-0175">Coiled coil</keyword>
<feature type="active site" evidence="2">
    <location>
        <position position="657"/>
    </location>
</feature>
<dbReference type="EC" id="3.4.21.53" evidence="2"/>
<organism evidence="5 6">
    <name type="scientific">Photobacterium angustum</name>
    <dbReference type="NCBI Taxonomy" id="661"/>
    <lineage>
        <taxon>Bacteria</taxon>
        <taxon>Pseudomonadati</taxon>
        <taxon>Pseudomonadota</taxon>
        <taxon>Gammaproteobacteria</taxon>
        <taxon>Vibrionales</taxon>
        <taxon>Vibrionaceae</taxon>
        <taxon>Photobacterium</taxon>
    </lineage>
</organism>
<dbReference type="SUPFAM" id="SSF54211">
    <property type="entry name" value="Ribosomal protein S5 domain 2-like"/>
    <property type="match status" value="1"/>
</dbReference>
<dbReference type="GO" id="GO:0030163">
    <property type="term" value="P:protein catabolic process"/>
    <property type="evidence" value="ECO:0007669"/>
    <property type="project" value="InterPro"/>
</dbReference>
<dbReference type="Pfam" id="PF13654">
    <property type="entry name" value="AAA_32"/>
    <property type="match status" value="1"/>
</dbReference>
<accession>A0A2S7VHF6</accession>
<dbReference type="GO" id="GO:0004252">
    <property type="term" value="F:serine-type endopeptidase activity"/>
    <property type="evidence" value="ECO:0007669"/>
    <property type="project" value="UniProtKB-UniRule"/>
</dbReference>
<proteinExistence type="inferred from homology"/>
<evidence type="ECO:0000259" key="4">
    <source>
        <dbReference type="PROSITE" id="PS51786"/>
    </source>
</evidence>
<dbReference type="PANTHER" id="PTHR10046">
    <property type="entry name" value="ATP DEPENDENT LON PROTEASE FAMILY MEMBER"/>
    <property type="match status" value="1"/>
</dbReference>
<dbReference type="OrthoDB" id="9758568at2"/>
<dbReference type="InterPro" id="IPR027417">
    <property type="entry name" value="P-loop_NTPase"/>
</dbReference>
<dbReference type="InterPro" id="IPR041699">
    <property type="entry name" value="AAA_32"/>
</dbReference>